<evidence type="ECO:0000313" key="1">
    <source>
        <dbReference type="EMBL" id="SVA22038.1"/>
    </source>
</evidence>
<accession>A0A381U364</accession>
<gene>
    <name evidence="1" type="ORF">METZ01_LOCUS74892</name>
</gene>
<name>A0A381U364_9ZZZZ</name>
<organism evidence="1">
    <name type="scientific">marine metagenome</name>
    <dbReference type="NCBI Taxonomy" id="408172"/>
    <lineage>
        <taxon>unclassified sequences</taxon>
        <taxon>metagenomes</taxon>
        <taxon>ecological metagenomes</taxon>
    </lineage>
</organism>
<dbReference type="EMBL" id="UINC01005551">
    <property type="protein sequence ID" value="SVA22038.1"/>
    <property type="molecule type" value="Genomic_DNA"/>
</dbReference>
<protein>
    <submittedName>
        <fullName evidence="1">Uncharacterized protein</fullName>
    </submittedName>
</protein>
<sequence>VQLGGDIHAEEFVQARKMVLLQ</sequence>
<proteinExistence type="predicted"/>
<feature type="non-terminal residue" evidence="1">
    <location>
        <position position="1"/>
    </location>
</feature>
<dbReference type="AlphaFoldDB" id="A0A381U364"/>
<reference evidence="1" key="1">
    <citation type="submission" date="2018-05" db="EMBL/GenBank/DDBJ databases">
        <authorList>
            <person name="Lanie J.A."/>
            <person name="Ng W.-L."/>
            <person name="Kazmierczak K.M."/>
            <person name="Andrzejewski T.M."/>
            <person name="Davidsen T.M."/>
            <person name="Wayne K.J."/>
            <person name="Tettelin H."/>
            <person name="Glass J.I."/>
            <person name="Rusch D."/>
            <person name="Podicherti R."/>
            <person name="Tsui H.-C.T."/>
            <person name="Winkler M.E."/>
        </authorList>
    </citation>
    <scope>NUCLEOTIDE SEQUENCE</scope>
</reference>